<keyword evidence="2" id="KW-1185">Reference proteome</keyword>
<name>A0ABU8R0H3_9PSED</name>
<gene>
    <name evidence="1" type="ORF">V7V80_01550</name>
</gene>
<accession>A0ABU8R0H3</accession>
<evidence type="ECO:0000313" key="2">
    <source>
        <dbReference type="Proteomes" id="UP001377692"/>
    </source>
</evidence>
<proteinExistence type="predicted"/>
<reference evidence="1 2" key="1">
    <citation type="submission" date="2024-02" db="EMBL/GenBank/DDBJ databases">
        <title>Identification of pathogenicity and growth-promoting functions of Pseudomonas putida variants.</title>
        <authorList>
            <person name="Sun J."/>
        </authorList>
    </citation>
    <scope>NUCLEOTIDE SEQUENCE [LARGE SCALE GENOMIC DNA]</scope>
    <source>
        <strain evidence="1 2">A04</strain>
    </source>
</reference>
<comment type="caution">
    <text evidence="1">The sequence shown here is derived from an EMBL/GenBank/DDBJ whole genome shotgun (WGS) entry which is preliminary data.</text>
</comment>
<sequence>MMIEPRPIYSDQDTITLPLEKYFELHPEIRGYIEKFNHEDNPVALFDALRLFLAGYIRHDQPAEISSTYAYYRGVTERLLLWSWVERQQPLSSLRVHDFKEFLRFCASPPDNWIAASPFRRFISGDDGKRLMNNWWRPFSSASTSEGAGPRALAGIKSICIQIFDYLAAKAILEVNPASQVETSFVNSIGGKGVSLVGRLETEHLEYLLRAARYMCEHDSAHERSLFILAMTIYLLVPVRFMSGNRFWQPTCSSFHKDSSWNYLVFDSARSFKISAPAEFTPYLERYLNARDVSFIQGRLPDVALFTTVHGRPGLSVRQIGNIMRDVSCVAADLMARDGCDETLIKQVTEARMDSIRTASIMRSIDTYGFGQTRGRLAYETLNALHNRFSADSTTNFDM</sequence>
<dbReference type="RefSeq" id="WP_143503497.1">
    <property type="nucleotide sequence ID" value="NZ_JBBHLD010000001.1"/>
</dbReference>
<dbReference type="Proteomes" id="UP001377692">
    <property type="component" value="Unassembled WGS sequence"/>
</dbReference>
<evidence type="ECO:0008006" key="3">
    <source>
        <dbReference type="Google" id="ProtNLM"/>
    </source>
</evidence>
<protein>
    <recommendedName>
        <fullName evidence="3">Integrase</fullName>
    </recommendedName>
</protein>
<organism evidence="1 2">
    <name type="scientific">Pseudomonas kermanshahensis</name>
    <dbReference type="NCBI Taxonomy" id="2745482"/>
    <lineage>
        <taxon>Bacteria</taxon>
        <taxon>Pseudomonadati</taxon>
        <taxon>Pseudomonadota</taxon>
        <taxon>Gammaproteobacteria</taxon>
        <taxon>Pseudomonadales</taxon>
        <taxon>Pseudomonadaceae</taxon>
        <taxon>Pseudomonas</taxon>
    </lineage>
</organism>
<evidence type="ECO:0000313" key="1">
    <source>
        <dbReference type="EMBL" id="MEJ5903367.1"/>
    </source>
</evidence>
<dbReference type="EMBL" id="JBBHLD010000001">
    <property type="protein sequence ID" value="MEJ5903367.1"/>
    <property type="molecule type" value="Genomic_DNA"/>
</dbReference>